<evidence type="ECO:0000313" key="3">
    <source>
        <dbReference type="Proteomes" id="UP000314294"/>
    </source>
</evidence>
<evidence type="ECO:0000256" key="1">
    <source>
        <dbReference type="SAM" id="MobiDB-lite"/>
    </source>
</evidence>
<protein>
    <submittedName>
        <fullName evidence="2">Uncharacterized protein</fullName>
    </submittedName>
</protein>
<dbReference type="AlphaFoldDB" id="A0A4Z2FGN0"/>
<feature type="region of interest" description="Disordered" evidence="1">
    <location>
        <begin position="115"/>
        <end position="150"/>
    </location>
</feature>
<dbReference type="Proteomes" id="UP000314294">
    <property type="component" value="Unassembled WGS sequence"/>
</dbReference>
<sequence>MFTNETSEIMAGPWCWGGEPKGGGMRPATLEPNVGPPGTQHLEGRQPSPEEELMNSLGQILARIEETVPLLSTLPIFCVTSSFMETASGTPTQIIVSWTDYQSVQLMAIRHRSLNHTPAPPTLQPSLNTPHCHSHEQDSQVLKTESTVNN</sequence>
<evidence type="ECO:0000313" key="2">
    <source>
        <dbReference type="EMBL" id="TNN39904.1"/>
    </source>
</evidence>
<comment type="caution">
    <text evidence="2">The sequence shown here is derived from an EMBL/GenBank/DDBJ whole genome shotgun (WGS) entry which is preliminary data.</text>
</comment>
<feature type="compositionally biased region" description="Polar residues" evidence="1">
    <location>
        <begin position="139"/>
        <end position="150"/>
    </location>
</feature>
<dbReference type="EMBL" id="SRLO01001236">
    <property type="protein sequence ID" value="TNN39904.1"/>
    <property type="molecule type" value="Genomic_DNA"/>
</dbReference>
<gene>
    <name evidence="2" type="ORF">EYF80_049930</name>
</gene>
<dbReference type="OrthoDB" id="8016097at2759"/>
<organism evidence="2 3">
    <name type="scientific">Liparis tanakae</name>
    <name type="common">Tanaka's snailfish</name>
    <dbReference type="NCBI Taxonomy" id="230148"/>
    <lineage>
        <taxon>Eukaryota</taxon>
        <taxon>Metazoa</taxon>
        <taxon>Chordata</taxon>
        <taxon>Craniata</taxon>
        <taxon>Vertebrata</taxon>
        <taxon>Euteleostomi</taxon>
        <taxon>Actinopterygii</taxon>
        <taxon>Neopterygii</taxon>
        <taxon>Teleostei</taxon>
        <taxon>Neoteleostei</taxon>
        <taxon>Acanthomorphata</taxon>
        <taxon>Eupercaria</taxon>
        <taxon>Perciformes</taxon>
        <taxon>Cottioidei</taxon>
        <taxon>Cottales</taxon>
        <taxon>Liparidae</taxon>
        <taxon>Liparis</taxon>
    </lineage>
</organism>
<accession>A0A4Z2FGN0</accession>
<proteinExistence type="predicted"/>
<name>A0A4Z2FGN0_9TELE</name>
<keyword evidence="3" id="KW-1185">Reference proteome</keyword>
<feature type="region of interest" description="Disordered" evidence="1">
    <location>
        <begin position="1"/>
        <end position="49"/>
    </location>
</feature>
<reference evidence="2 3" key="1">
    <citation type="submission" date="2019-03" db="EMBL/GenBank/DDBJ databases">
        <title>First draft genome of Liparis tanakae, snailfish: a comprehensive survey of snailfish specific genes.</title>
        <authorList>
            <person name="Kim W."/>
            <person name="Song I."/>
            <person name="Jeong J.-H."/>
            <person name="Kim D."/>
            <person name="Kim S."/>
            <person name="Ryu S."/>
            <person name="Song J.Y."/>
            <person name="Lee S.K."/>
        </authorList>
    </citation>
    <scope>NUCLEOTIDE SEQUENCE [LARGE SCALE GENOMIC DNA]</scope>
    <source>
        <tissue evidence="2">Muscle</tissue>
    </source>
</reference>